<dbReference type="RefSeq" id="WP_269309196.1">
    <property type="nucleotide sequence ID" value="NZ_CP098242.1"/>
</dbReference>
<sequence>MNIPRENFTGNLLMIGLGSIAKGVIPLFLRHLTITPQKIKVISANADEEGIAKTYGITHQQITLTEANYRSIIEPNLKKGDFLVNLSVNVSSLALMALCREKEVLYIDTSIEPWEGGYTKETATLSERSNYMLREHALNFGRKEKKAPTAVICQGANPGMVSGFLKQALLNLAADNNIDANPVTKEDWAKLAQQLEIRTIHVAERDTQNVAIYKPRDTFINTWSIDGFIGEGLQPCELGWGTHEKHWPEDGVSHETGCQSAIMLALPGAAVKVRSWTPLEGAYLGFLITHNESISIADYLTVREGDKVVYRPTVHYAYHPCDDAILSLHELAGKNWREQSKKILIRDEINQGVDELGVLLMGNKKGVYWYGSRLSISEARNLVPYNNATSLQVAAGVLAGVIYAIRNPEESIIEPDNMDHNVMLEIAGPYLGEVVGEYGDWTPLSGRNWPFKEDLDESDPWQFKNIRVQ</sequence>
<keyword evidence="1" id="KW-0812">Transmembrane</keyword>
<reference evidence="4" key="1">
    <citation type="journal article" date="2022" name="Front. Microbiol.">
        <title>New perspectives on an old grouping: The genomic and phenotypic variability of Oxalobacter formigenes and the implications for calcium oxalate stone prevention.</title>
        <authorList>
            <person name="Chmiel J.A."/>
            <person name="Carr C."/>
            <person name="Stuivenberg G.A."/>
            <person name="Venema R."/>
            <person name="Chanyi R.M."/>
            <person name="Al K.F."/>
            <person name="Giguere D."/>
            <person name="Say H."/>
            <person name="Akouris P.P."/>
            <person name="Dominguez Romero S.A."/>
            <person name="Kwong A."/>
            <person name="Tai V."/>
            <person name="Koval S.F."/>
            <person name="Razvi H."/>
            <person name="Bjazevic J."/>
            <person name="Burton J.P."/>
        </authorList>
    </citation>
    <scope>NUCLEOTIDE SEQUENCE</scope>
    <source>
        <strain evidence="4">WoOx3</strain>
    </source>
</reference>
<evidence type="ECO:0000313" key="5">
    <source>
        <dbReference type="Proteomes" id="UP001156215"/>
    </source>
</evidence>
<evidence type="ECO:0000256" key="1">
    <source>
        <dbReference type="SAM" id="Phobius"/>
    </source>
</evidence>
<proteinExistence type="predicted"/>
<dbReference type="InterPro" id="IPR005097">
    <property type="entry name" value="Sacchrp_dh_NADP-bd"/>
</dbReference>
<keyword evidence="1" id="KW-1133">Transmembrane helix</keyword>
<gene>
    <name evidence="4" type="ORF">NB640_00525</name>
</gene>
<evidence type="ECO:0000313" key="4">
    <source>
        <dbReference type="EMBL" id="WAW10194.1"/>
    </source>
</evidence>
<feature type="domain" description="Saccharopine dehydrogenase NADP binding" evidence="2">
    <location>
        <begin position="13"/>
        <end position="151"/>
    </location>
</feature>
<dbReference type="EMBL" id="CP098242">
    <property type="protein sequence ID" value="WAW10194.1"/>
    <property type="molecule type" value="Genomic_DNA"/>
</dbReference>
<dbReference type="InterPro" id="IPR032095">
    <property type="entry name" value="Sacchrp_dh-like_C"/>
</dbReference>
<protein>
    <submittedName>
        <fullName evidence="4">Saccharopine dehydrogenase NADP-binding domain-containing protein</fullName>
    </submittedName>
</protein>
<dbReference type="Pfam" id="PF16653">
    <property type="entry name" value="Sacchrp_dh_C"/>
    <property type="match status" value="1"/>
</dbReference>
<keyword evidence="1" id="KW-0472">Membrane</keyword>
<dbReference type="KEGG" id="ovb:NB640_00525"/>
<feature type="domain" description="Saccharopine dehydrogenase-like C-terminal" evidence="3">
    <location>
        <begin position="155"/>
        <end position="439"/>
    </location>
</feature>
<dbReference type="Proteomes" id="UP001156215">
    <property type="component" value="Chromosome"/>
</dbReference>
<evidence type="ECO:0000259" key="2">
    <source>
        <dbReference type="Pfam" id="PF03435"/>
    </source>
</evidence>
<dbReference type="Gene3D" id="3.30.360.30">
    <property type="entry name" value="homospermidine synthase like"/>
    <property type="match status" value="1"/>
</dbReference>
<accession>A0A9E9LZ52</accession>
<dbReference type="Pfam" id="PF03435">
    <property type="entry name" value="Sacchrp_dh_NADP"/>
    <property type="match status" value="1"/>
</dbReference>
<name>A0A9E9LZ52_9BURK</name>
<keyword evidence="5" id="KW-1185">Reference proteome</keyword>
<dbReference type="Gene3D" id="3.40.50.720">
    <property type="entry name" value="NAD(P)-binding Rossmann-like Domain"/>
    <property type="match status" value="1"/>
</dbReference>
<feature type="transmembrane region" description="Helical" evidence="1">
    <location>
        <begin position="12"/>
        <end position="29"/>
    </location>
</feature>
<organism evidence="4 5">
    <name type="scientific">Oxalobacter vibrioformis</name>
    <dbReference type="NCBI Taxonomy" id="933080"/>
    <lineage>
        <taxon>Bacteria</taxon>
        <taxon>Pseudomonadati</taxon>
        <taxon>Pseudomonadota</taxon>
        <taxon>Betaproteobacteria</taxon>
        <taxon>Burkholderiales</taxon>
        <taxon>Oxalobacteraceae</taxon>
        <taxon>Oxalobacter</taxon>
    </lineage>
</organism>
<dbReference type="InterPro" id="IPR023181">
    <property type="entry name" value="Homospermid_syn-like_C"/>
</dbReference>
<evidence type="ECO:0000259" key="3">
    <source>
        <dbReference type="Pfam" id="PF16653"/>
    </source>
</evidence>
<dbReference type="AlphaFoldDB" id="A0A9E9LZ52"/>